<gene>
    <name evidence="1" type="ORF">B7P33_19260</name>
</gene>
<dbReference type="OrthoDB" id="1447565at2"/>
<dbReference type="EMBL" id="NBWU01000012">
    <property type="protein sequence ID" value="PCE62402.1"/>
    <property type="molecule type" value="Genomic_DNA"/>
</dbReference>
<name>A0A2A4G3R3_9FLAO</name>
<reference evidence="1 2" key="1">
    <citation type="submission" date="2017-04" db="EMBL/GenBank/DDBJ databases">
        <title>A new member of the family Flavobacteriaceae isolated from ascidians.</title>
        <authorList>
            <person name="Chen L."/>
        </authorList>
    </citation>
    <scope>NUCLEOTIDE SEQUENCE [LARGE SCALE GENOMIC DNA]</scope>
    <source>
        <strain evidence="1 2">HQA918</strain>
    </source>
</reference>
<dbReference type="AlphaFoldDB" id="A0A2A4G3R3"/>
<protein>
    <submittedName>
        <fullName evidence="1">Uncharacterized protein</fullName>
    </submittedName>
</protein>
<sequence length="111" mass="12249">MKNKARKIKEIKNLLDHFSGHNETPGKPEGNHIRLEVADNQDITNHITALLEVCYLALDGKGDFTSPGLKGANVEFGVLKVLEMVLNLIPHGQMHCLDEIQGIIEKGPRDG</sequence>
<organism evidence="1 2">
    <name type="scientific">Sediminicola luteus</name>
    <dbReference type="NCBI Taxonomy" id="319238"/>
    <lineage>
        <taxon>Bacteria</taxon>
        <taxon>Pseudomonadati</taxon>
        <taxon>Bacteroidota</taxon>
        <taxon>Flavobacteriia</taxon>
        <taxon>Flavobacteriales</taxon>
        <taxon>Flavobacteriaceae</taxon>
        <taxon>Sediminicola</taxon>
    </lineage>
</organism>
<comment type="caution">
    <text evidence="1">The sequence shown here is derived from an EMBL/GenBank/DDBJ whole genome shotgun (WGS) entry which is preliminary data.</text>
</comment>
<accession>A0A2A4G3R3</accession>
<dbReference type="RefSeq" id="WP_097443860.1">
    <property type="nucleotide sequence ID" value="NZ_NBWU01000012.1"/>
</dbReference>
<keyword evidence="2" id="KW-1185">Reference proteome</keyword>
<proteinExistence type="predicted"/>
<dbReference type="Proteomes" id="UP000219559">
    <property type="component" value="Unassembled WGS sequence"/>
</dbReference>
<evidence type="ECO:0000313" key="2">
    <source>
        <dbReference type="Proteomes" id="UP000219559"/>
    </source>
</evidence>
<evidence type="ECO:0000313" key="1">
    <source>
        <dbReference type="EMBL" id="PCE62402.1"/>
    </source>
</evidence>